<dbReference type="OrthoDB" id="106080at2"/>
<sequence>MLRAGRAFALAALCTSLTAVGIAADTTTSAAPNPNPNVTLIVGAAAKHNAHGTLSANVDGMSFATKTKTYKVAKASLQKVTVGSDTKETGGLPMTAAKAAVPYGGGRVISLFAHEKFDTLTVEYRDENGGYRGVVFAMPKGQADAMAAAAGDVSTSSPAQPMAAADRATDPGWAIQVEPLDPGDTAVSPAFLVATYEFLIEKLQDSHKFAMVLRSGDANATKYPKLLVLKTNVISFVHGNEEQRAVTTVKGWTKLRVKMDIQTSDRRSVLQKEVESNVRFYGGNMRATQTLASSMGTLASNAKAPE</sequence>
<proteinExistence type="predicted"/>
<dbReference type="EMBL" id="CP000360">
    <property type="protein sequence ID" value="ABF41803.1"/>
    <property type="molecule type" value="Genomic_DNA"/>
</dbReference>
<name>Q1IMU7_KORVE</name>
<dbReference type="EnsemblBacteria" id="ABF41803">
    <property type="protein sequence ID" value="ABF41803"/>
    <property type="gene ID" value="Acid345_2802"/>
</dbReference>
<protein>
    <recommendedName>
        <fullName evidence="4">DUF4412 domain-containing protein</fullName>
    </recommendedName>
</protein>
<keyword evidence="1" id="KW-0732">Signal</keyword>
<dbReference type="Proteomes" id="UP000002432">
    <property type="component" value="Chromosome"/>
</dbReference>
<dbReference type="STRING" id="204669.Acid345_2802"/>
<evidence type="ECO:0000313" key="3">
    <source>
        <dbReference type="Proteomes" id="UP000002432"/>
    </source>
</evidence>
<reference evidence="2 3" key="1">
    <citation type="journal article" date="2009" name="Appl. Environ. Microbiol.">
        <title>Three genomes from the phylum Acidobacteria provide insight into the lifestyles of these microorganisms in soils.</title>
        <authorList>
            <person name="Ward N.L."/>
            <person name="Challacombe J.F."/>
            <person name="Janssen P.H."/>
            <person name="Henrissat B."/>
            <person name="Coutinho P.M."/>
            <person name="Wu M."/>
            <person name="Xie G."/>
            <person name="Haft D.H."/>
            <person name="Sait M."/>
            <person name="Badger J."/>
            <person name="Barabote R.D."/>
            <person name="Bradley B."/>
            <person name="Brettin T.S."/>
            <person name="Brinkac L.M."/>
            <person name="Bruce D."/>
            <person name="Creasy T."/>
            <person name="Daugherty S.C."/>
            <person name="Davidsen T.M."/>
            <person name="DeBoy R.T."/>
            <person name="Detter J.C."/>
            <person name="Dodson R.J."/>
            <person name="Durkin A.S."/>
            <person name="Ganapathy A."/>
            <person name="Gwinn-Giglio M."/>
            <person name="Han C.S."/>
            <person name="Khouri H."/>
            <person name="Kiss H."/>
            <person name="Kothari S.P."/>
            <person name="Madupu R."/>
            <person name="Nelson K.E."/>
            <person name="Nelson W.C."/>
            <person name="Paulsen I."/>
            <person name="Penn K."/>
            <person name="Ren Q."/>
            <person name="Rosovitz M.J."/>
            <person name="Selengut J.D."/>
            <person name="Shrivastava S."/>
            <person name="Sullivan S.A."/>
            <person name="Tapia R."/>
            <person name="Thompson L.S."/>
            <person name="Watkins K.L."/>
            <person name="Yang Q."/>
            <person name="Yu C."/>
            <person name="Zafar N."/>
            <person name="Zhou L."/>
            <person name="Kuske C.R."/>
        </authorList>
    </citation>
    <scope>NUCLEOTIDE SEQUENCE [LARGE SCALE GENOMIC DNA]</scope>
    <source>
        <strain evidence="2 3">Ellin345</strain>
    </source>
</reference>
<feature type="chain" id="PRO_5004191731" description="DUF4412 domain-containing protein" evidence="1">
    <location>
        <begin position="31"/>
        <end position="306"/>
    </location>
</feature>
<dbReference type="RefSeq" id="WP_011523604.1">
    <property type="nucleotide sequence ID" value="NC_008009.1"/>
</dbReference>
<accession>Q1IMU7</accession>
<organism evidence="2 3">
    <name type="scientific">Koribacter versatilis (strain Ellin345)</name>
    <dbReference type="NCBI Taxonomy" id="204669"/>
    <lineage>
        <taxon>Bacteria</taxon>
        <taxon>Pseudomonadati</taxon>
        <taxon>Acidobacteriota</taxon>
        <taxon>Terriglobia</taxon>
        <taxon>Terriglobales</taxon>
        <taxon>Candidatus Korobacteraceae</taxon>
        <taxon>Candidatus Korobacter</taxon>
    </lineage>
</organism>
<evidence type="ECO:0000313" key="2">
    <source>
        <dbReference type="EMBL" id="ABF41803.1"/>
    </source>
</evidence>
<dbReference type="eggNOG" id="ENOG5033SDA">
    <property type="taxonomic scope" value="Bacteria"/>
</dbReference>
<dbReference type="KEGG" id="aba:Acid345_2802"/>
<keyword evidence="3" id="KW-1185">Reference proteome</keyword>
<feature type="signal peptide" evidence="1">
    <location>
        <begin position="1"/>
        <end position="30"/>
    </location>
</feature>
<evidence type="ECO:0008006" key="4">
    <source>
        <dbReference type="Google" id="ProtNLM"/>
    </source>
</evidence>
<evidence type="ECO:0000256" key="1">
    <source>
        <dbReference type="SAM" id="SignalP"/>
    </source>
</evidence>
<dbReference type="AlphaFoldDB" id="Q1IMU7"/>
<dbReference type="HOGENOM" id="CLU_908464_0_0_0"/>
<gene>
    <name evidence="2" type="ordered locus">Acid345_2802</name>
</gene>